<feature type="transmembrane region" description="Helical" evidence="5">
    <location>
        <begin position="160"/>
        <end position="180"/>
    </location>
</feature>
<keyword evidence="2 5" id="KW-0812">Transmembrane</keyword>
<protein>
    <submittedName>
        <fullName evidence="6">RTA1-domain-containing protein</fullName>
    </submittedName>
</protein>
<evidence type="ECO:0000256" key="5">
    <source>
        <dbReference type="SAM" id="Phobius"/>
    </source>
</evidence>
<name>A0A9P5UA74_9AGAR</name>
<keyword evidence="3 5" id="KW-1133">Transmembrane helix</keyword>
<evidence type="ECO:0000256" key="3">
    <source>
        <dbReference type="ARBA" id="ARBA00022989"/>
    </source>
</evidence>
<dbReference type="InterPro" id="IPR007568">
    <property type="entry name" value="RTA1"/>
</dbReference>
<dbReference type="Proteomes" id="UP000772434">
    <property type="component" value="Unassembled WGS sequence"/>
</dbReference>
<evidence type="ECO:0000256" key="4">
    <source>
        <dbReference type="ARBA" id="ARBA00023136"/>
    </source>
</evidence>
<sequence length="337" mass="37809">MLDTYLTSSLNTFVSRANSSDSDQSQDESPYGYTPSYSIAILFLTLFGTTTCEISFIFISYPIANGFAAVVIHFIQAVVHRKLFFLYTAVFAGVIELVGWYGREWSSRDVSSSTAFTIQIVCTIVGPTPLLAANFIILSRLIRKLGESYSRLGPRLYSRIFVSCDVFGFFVQVGGGVIASGSNTPQATVNLGSHIMLGGVSFQLSVILCYMSLAAEYFWRFTRQRPIRHSDGQKAQRGIIDDRMRLLIYVVIFNTCCLLLRSIYRTIELADGFQGKVIQTQWLFNVFDATMVMLAMFAYNFAHFGRLVDESDDNSLMYQLDGDSSRYLSNNMSTDKV</sequence>
<evidence type="ECO:0000313" key="7">
    <source>
        <dbReference type="Proteomes" id="UP000772434"/>
    </source>
</evidence>
<reference evidence="6" key="1">
    <citation type="submission" date="2020-11" db="EMBL/GenBank/DDBJ databases">
        <authorList>
            <consortium name="DOE Joint Genome Institute"/>
            <person name="Ahrendt S."/>
            <person name="Riley R."/>
            <person name="Andreopoulos W."/>
            <person name="Labutti K."/>
            <person name="Pangilinan J."/>
            <person name="Ruiz-Duenas F.J."/>
            <person name="Barrasa J.M."/>
            <person name="Sanchez-Garcia M."/>
            <person name="Camarero S."/>
            <person name="Miyauchi S."/>
            <person name="Serrano A."/>
            <person name="Linde D."/>
            <person name="Babiker R."/>
            <person name="Drula E."/>
            <person name="Ayuso-Fernandez I."/>
            <person name="Pacheco R."/>
            <person name="Padilla G."/>
            <person name="Ferreira P."/>
            <person name="Barriuso J."/>
            <person name="Kellner H."/>
            <person name="Castanera R."/>
            <person name="Alfaro M."/>
            <person name="Ramirez L."/>
            <person name="Pisabarro A.G."/>
            <person name="Kuo A."/>
            <person name="Tritt A."/>
            <person name="Lipzen A."/>
            <person name="He G."/>
            <person name="Yan M."/>
            <person name="Ng V."/>
            <person name="Cullen D."/>
            <person name="Martin F."/>
            <person name="Rosso M.-N."/>
            <person name="Henrissat B."/>
            <person name="Hibbett D."/>
            <person name="Martinez A.T."/>
            <person name="Grigoriev I.V."/>
        </authorList>
    </citation>
    <scope>NUCLEOTIDE SEQUENCE</scope>
    <source>
        <strain evidence="6">AH 40177</strain>
    </source>
</reference>
<feature type="transmembrane region" description="Helical" evidence="5">
    <location>
        <begin position="246"/>
        <end position="264"/>
    </location>
</feature>
<comment type="subcellular location">
    <subcellularLocation>
        <location evidence="1">Membrane</location>
        <topology evidence="1">Multi-pass membrane protein</topology>
    </subcellularLocation>
</comment>
<feature type="transmembrane region" description="Helical" evidence="5">
    <location>
        <begin position="84"/>
        <end position="102"/>
    </location>
</feature>
<feature type="transmembrane region" description="Helical" evidence="5">
    <location>
        <begin position="284"/>
        <end position="302"/>
    </location>
</feature>
<dbReference type="OrthoDB" id="3358017at2759"/>
<dbReference type="GO" id="GO:0005886">
    <property type="term" value="C:plasma membrane"/>
    <property type="evidence" value="ECO:0007669"/>
    <property type="project" value="TreeGrafter"/>
</dbReference>
<dbReference type="PANTHER" id="PTHR31465">
    <property type="entry name" value="PROTEIN RTA1-RELATED"/>
    <property type="match status" value="1"/>
</dbReference>
<feature type="transmembrane region" description="Helical" evidence="5">
    <location>
        <begin position="39"/>
        <end position="72"/>
    </location>
</feature>
<keyword evidence="4 5" id="KW-0472">Membrane</keyword>
<dbReference type="AlphaFoldDB" id="A0A9P5UA74"/>
<organism evidence="6 7">
    <name type="scientific">Rhodocollybia butyracea</name>
    <dbReference type="NCBI Taxonomy" id="206335"/>
    <lineage>
        <taxon>Eukaryota</taxon>
        <taxon>Fungi</taxon>
        <taxon>Dikarya</taxon>
        <taxon>Basidiomycota</taxon>
        <taxon>Agaricomycotina</taxon>
        <taxon>Agaricomycetes</taxon>
        <taxon>Agaricomycetidae</taxon>
        <taxon>Agaricales</taxon>
        <taxon>Marasmiineae</taxon>
        <taxon>Omphalotaceae</taxon>
        <taxon>Rhodocollybia</taxon>
    </lineage>
</organism>
<accession>A0A9P5UA74</accession>
<dbReference type="PANTHER" id="PTHR31465:SF9">
    <property type="entry name" value="SPHINGOID LONG-CHAIN BASE TRANSPORTER RSB1"/>
    <property type="match status" value="1"/>
</dbReference>
<proteinExistence type="predicted"/>
<dbReference type="Pfam" id="PF04479">
    <property type="entry name" value="RTA1"/>
    <property type="match status" value="1"/>
</dbReference>
<dbReference type="EMBL" id="JADNRY010000030">
    <property type="protein sequence ID" value="KAF9071719.1"/>
    <property type="molecule type" value="Genomic_DNA"/>
</dbReference>
<feature type="transmembrane region" description="Helical" evidence="5">
    <location>
        <begin position="114"/>
        <end position="139"/>
    </location>
</feature>
<comment type="caution">
    <text evidence="6">The sequence shown here is derived from an EMBL/GenBank/DDBJ whole genome shotgun (WGS) entry which is preliminary data.</text>
</comment>
<dbReference type="GO" id="GO:0000324">
    <property type="term" value="C:fungal-type vacuole"/>
    <property type="evidence" value="ECO:0007669"/>
    <property type="project" value="TreeGrafter"/>
</dbReference>
<evidence type="ECO:0000256" key="2">
    <source>
        <dbReference type="ARBA" id="ARBA00022692"/>
    </source>
</evidence>
<keyword evidence="7" id="KW-1185">Reference proteome</keyword>
<evidence type="ECO:0000256" key="1">
    <source>
        <dbReference type="ARBA" id="ARBA00004141"/>
    </source>
</evidence>
<gene>
    <name evidence="6" type="ORF">BDP27DRAFT_1418826</name>
</gene>
<feature type="transmembrane region" description="Helical" evidence="5">
    <location>
        <begin position="200"/>
        <end position="219"/>
    </location>
</feature>
<evidence type="ECO:0000313" key="6">
    <source>
        <dbReference type="EMBL" id="KAF9071719.1"/>
    </source>
</evidence>